<sequence length="132" mass="14587">MILEHHDAIRALLAPLPFYDGQVPPKPTYPYRVVYFDTGTETATKLEGSSDRAEFRFQITSVAESPTGVAIVADAARKKLIDVAPAVPGRVCTRIDHETAIPVRAQEEVTNPNTDLHPMYAVDTYHFSSFAD</sequence>
<dbReference type="RefSeq" id="WP_377870247.1">
    <property type="nucleotide sequence ID" value="NZ_JBHMAY010000021.1"/>
</dbReference>
<accession>A0ABV7QXX3</accession>
<proteinExistence type="predicted"/>
<evidence type="ECO:0000313" key="2">
    <source>
        <dbReference type="Proteomes" id="UP001595764"/>
    </source>
</evidence>
<dbReference type="InterPro" id="IPR021508">
    <property type="entry name" value="Gp17-like"/>
</dbReference>
<reference evidence="2" key="1">
    <citation type="journal article" date="2019" name="Int. J. Syst. Evol. Microbiol.">
        <title>The Global Catalogue of Microorganisms (GCM) 10K type strain sequencing project: providing services to taxonomists for standard genome sequencing and annotation.</title>
        <authorList>
            <consortium name="The Broad Institute Genomics Platform"/>
            <consortium name="The Broad Institute Genome Sequencing Center for Infectious Disease"/>
            <person name="Wu L."/>
            <person name="Ma J."/>
        </authorList>
    </citation>
    <scope>NUCLEOTIDE SEQUENCE [LARGE SCALE GENOMIC DNA]</scope>
    <source>
        <strain evidence="2">CGMCC 4.7682</strain>
    </source>
</reference>
<gene>
    <name evidence="1" type="ORF">ACFORO_42480</name>
</gene>
<evidence type="ECO:0000313" key="1">
    <source>
        <dbReference type="EMBL" id="MFC3516894.1"/>
    </source>
</evidence>
<comment type="caution">
    <text evidence="1">The sequence shown here is derived from an EMBL/GenBank/DDBJ whole genome shotgun (WGS) entry which is preliminary data.</text>
</comment>
<keyword evidence="2" id="KW-1185">Reference proteome</keyword>
<dbReference type="Proteomes" id="UP001595764">
    <property type="component" value="Unassembled WGS sequence"/>
</dbReference>
<organism evidence="1 2">
    <name type="scientific">Amycolatopsis halotolerans</name>
    <dbReference type="NCBI Taxonomy" id="330083"/>
    <lineage>
        <taxon>Bacteria</taxon>
        <taxon>Bacillati</taxon>
        <taxon>Actinomycetota</taxon>
        <taxon>Actinomycetes</taxon>
        <taxon>Pseudonocardiales</taxon>
        <taxon>Pseudonocardiaceae</taxon>
        <taxon>Amycolatopsis</taxon>
    </lineage>
</organism>
<dbReference type="Pfam" id="PF11367">
    <property type="entry name" value="Tail_completion_gp17"/>
    <property type="match status" value="1"/>
</dbReference>
<protein>
    <submittedName>
        <fullName evidence="1">DUF3168 domain-containing protein</fullName>
    </submittedName>
</protein>
<dbReference type="EMBL" id="JBHRWI010000070">
    <property type="protein sequence ID" value="MFC3516894.1"/>
    <property type="molecule type" value="Genomic_DNA"/>
</dbReference>
<name>A0ABV7QXX3_9PSEU</name>